<feature type="binding site" evidence="8">
    <location>
        <position position="15"/>
    </location>
    <ligand>
        <name>substrate</name>
    </ligand>
</feature>
<reference evidence="10" key="1">
    <citation type="submission" date="2020-10" db="EMBL/GenBank/DDBJ databases">
        <authorList>
            <person name="Gilroy R."/>
        </authorList>
    </citation>
    <scope>NUCLEOTIDE SEQUENCE</scope>
    <source>
        <strain evidence="10">CHK178-757</strain>
    </source>
</reference>
<feature type="binding site" evidence="8">
    <location>
        <position position="159"/>
    </location>
    <ligand>
        <name>substrate</name>
    </ligand>
</feature>
<dbReference type="GO" id="GO:0008837">
    <property type="term" value="F:diaminopimelate epimerase activity"/>
    <property type="evidence" value="ECO:0007669"/>
    <property type="project" value="UniProtKB-UniRule"/>
</dbReference>
<keyword evidence="5 8" id="KW-0457">Lysine biosynthesis</keyword>
<keyword evidence="8" id="KW-0963">Cytoplasm</keyword>
<feature type="site" description="Could be important to modulate the pK values of the two catalytic cysteine residues" evidence="8">
    <location>
        <position position="161"/>
    </location>
</feature>
<feature type="binding site" evidence="8">
    <location>
        <position position="66"/>
    </location>
    <ligand>
        <name>substrate</name>
    </ligand>
</feature>
<accession>A0A9D1F2Y7</accession>
<evidence type="ECO:0000256" key="1">
    <source>
        <dbReference type="ARBA" id="ARBA00005196"/>
    </source>
</evidence>
<name>A0A9D1F2Y7_9FIRM</name>
<dbReference type="PANTHER" id="PTHR31689">
    <property type="entry name" value="DIAMINOPIMELATE EPIMERASE, CHLOROPLASTIC"/>
    <property type="match status" value="1"/>
</dbReference>
<gene>
    <name evidence="8 10" type="primary">dapF</name>
    <name evidence="10" type="ORF">IAB46_03140</name>
</gene>
<evidence type="ECO:0000256" key="7">
    <source>
        <dbReference type="ARBA" id="ARBA00051712"/>
    </source>
</evidence>
<dbReference type="SUPFAM" id="SSF54506">
    <property type="entry name" value="Diaminopimelate epimerase-like"/>
    <property type="match status" value="2"/>
</dbReference>
<keyword evidence="6 8" id="KW-0413">Isomerase</keyword>
<proteinExistence type="inferred from homology"/>
<evidence type="ECO:0000256" key="9">
    <source>
        <dbReference type="PROSITE-ProRule" id="PRU10125"/>
    </source>
</evidence>
<organism evidence="10 11">
    <name type="scientific">Candidatus Scybalocola faecigallinarum</name>
    <dbReference type="NCBI Taxonomy" id="2840941"/>
    <lineage>
        <taxon>Bacteria</taxon>
        <taxon>Bacillati</taxon>
        <taxon>Bacillota</taxon>
        <taxon>Clostridia</taxon>
        <taxon>Lachnospirales</taxon>
        <taxon>Lachnospiraceae</taxon>
        <taxon>Lachnospiraceae incertae sedis</taxon>
        <taxon>Candidatus Scybalocola (ex Gilroy et al. 2021)</taxon>
    </lineage>
</organism>
<dbReference type="Gene3D" id="3.10.310.10">
    <property type="entry name" value="Diaminopimelate Epimerase, Chain A, domain 1"/>
    <property type="match status" value="2"/>
</dbReference>
<feature type="binding site" evidence="8">
    <location>
        <begin position="245"/>
        <end position="246"/>
    </location>
    <ligand>
        <name>substrate</name>
    </ligand>
</feature>
<reference evidence="10" key="2">
    <citation type="journal article" date="2021" name="PeerJ">
        <title>Extensive microbial diversity within the chicken gut microbiome revealed by metagenomics and culture.</title>
        <authorList>
            <person name="Gilroy R."/>
            <person name="Ravi A."/>
            <person name="Getino M."/>
            <person name="Pursley I."/>
            <person name="Horton D.L."/>
            <person name="Alikhan N.F."/>
            <person name="Baker D."/>
            <person name="Gharbi K."/>
            <person name="Hall N."/>
            <person name="Watson M."/>
            <person name="Adriaenssens E.M."/>
            <person name="Foster-Nyarko E."/>
            <person name="Jarju S."/>
            <person name="Secka A."/>
            <person name="Antonio M."/>
            <person name="Oren A."/>
            <person name="Chaudhuri R.R."/>
            <person name="La Ragione R."/>
            <person name="Hildebrand F."/>
            <person name="Pallen M.J."/>
        </authorList>
    </citation>
    <scope>NUCLEOTIDE SEQUENCE</scope>
    <source>
        <strain evidence="10">CHK178-757</strain>
    </source>
</reference>
<feature type="active site" description="Proton acceptor" evidence="8">
    <location>
        <position position="254"/>
    </location>
</feature>
<comment type="catalytic activity">
    <reaction evidence="7 8">
        <text>(2S,6S)-2,6-diaminopimelate = meso-2,6-diaminopimelate</text>
        <dbReference type="Rhea" id="RHEA:15393"/>
        <dbReference type="ChEBI" id="CHEBI:57609"/>
        <dbReference type="ChEBI" id="CHEBI:57791"/>
        <dbReference type="EC" id="5.1.1.7"/>
    </reaction>
</comment>
<evidence type="ECO:0000256" key="3">
    <source>
        <dbReference type="ARBA" id="ARBA00013080"/>
    </source>
</evidence>
<dbReference type="PROSITE" id="PS01326">
    <property type="entry name" value="DAP_EPIMERASE"/>
    <property type="match status" value="1"/>
</dbReference>
<evidence type="ECO:0000256" key="6">
    <source>
        <dbReference type="ARBA" id="ARBA00023235"/>
    </source>
</evidence>
<comment type="subunit">
    <text evidence="8">Homodimer.</text>
</comment>
<comment type="pathway">
    <text evidence="1 8">Amino-acid biosynthesis; L-lysine biosynthesis via DAP pathway; DL-2,6-diaminopimelate from LL-2,6-diaminopimelate: step 1/1.</text>
</comment>
<keyword evidence="4 8" id="KW-0028">Amino-acid biosynthesis</keyword>
<evidence type="ECO:0000313" key="11">
    <source>
        <dbReference type="Proteomes" id="UP000823927"/>
    </source>
</evidence>
<feature type="site" description="Could be important to modulate the pK values of the two catalytic cysteine residues" evidence="8">
    <location>
        <position position="245"/>
    </location>
</feature>
<dbReference type="GO" id="GO:0005829">
    <property type="term" value="C:cytosol"/>
    <property type="evidence" value="ECO:0007669"/>
    <property type="project" value="TreeGrafter"/>
</dbReference>
<protein>
    <recommendedName>
        <fullName evidence="3 8">Diaminopimelate epimerase</fullName>
        <shortName evidence="8">DAP epimerase</shortName>
        <ecNumber evidence="3 8">5.1.1.7</ecNumber>
    </recommendedName>
    <alternativeName>
        <fullName evidence="8">PLP-independent amino acid racemase</fullName>
    </alternativeName>
</protein>
<dbReference type="PANTHER" id="PTHR31689:SF0">
    <property type="entry name" value="DIAMINOPIMELATE EPIMERASE"/>
    <property type="match status" value="1"/>
</dbReference>
<comment type="subcellular location">
    <subcellularLocation>
        <location evidence="8">Cytoplasm</location>
    </subcellularLocation>
</comment>
<dbReference type="HAMAP" id="MF_00197">
    <property type="entry name" value="DAP_epimerase"/>
    <property type="match status" value="1"/>
</dbReference>
<evidence type="ECO:0000256" key="2">
    <source>
        <dbReference type="ARBA" id="ARBA00010219"/>
    </source>
</evidence>
<evidence type="ECO:0000256" key="4">
    <source>
        <dbReference type="ARBA" id="ARBA00022605"/>
    </source>
</evidence>
<comment type="function">
    <text evidence="8">Catalyzes the stereoinversion of LL-2,6-diaminopimelate (L,L-DAP) to meso-diaminopimelate (meso-DAP), a precursor of L-lysine and an essential component of the bacterial peptidoglycan.</text>
</comment>
<feature type="binding site" evidence="8">
    <location>
        <position position="202"/>
    </location>
    <ligand>
        <name>substrate</name>
    </ligand>
</feature>
<comment type="caution">
    <text evidence="10">The sequence shown here is derived from an EMBL/GenBank/DDBJ whole genome shotgun (WGS) entry which is preliminary data.</text>
</comment>
<evidence type="ECO:0000313" key="10">
    <source>
        <dbReference type="EMBL" id="HIS46549.1"/>
    </source>
</evidence>
<evidence type="ECO:0000256" key="8">
    <source>
        <dbReference type="HAMAP-Rule" id="MF_00197"/>
    </source>
</evidence>
<dbReference type="Proteomes" id="UP000823927">
    <property type="component" value="Unassembled WGS sequence"/>
</dbReference>
<dbReference type="EC" id="5.1.1.7" evidence="3 8"/>
<evidence type="ECO:0000256" key="5">
    <source>
        <dbReference type="ARBA" id="ARBA00023154"/>
    </source>
</evidence>
<dbReference type="Pfam" id="PF01678">
    <property type="entry name" value="DAP_epimerase"/>
    <property type="match status" value="2"/>
</dbReference>
<feature type="active site" evidence="9">
    <location>
        <position position="75"/>
    </location>
</feature>
<dbReference type="AlphaFoldDB" id="A0A9D1F2Y7"/>
<sequence length="310" mass="33957">MEKQIHFIKMEGAGNDYVYVDCFSQFIKNPQALARQVSRRHFGIGSDGLILIKPSPRADCFMDIYNADGSRGRTCGNGLRCTARLLWKKSGGTKNEFSIETLSGISCVQVSQVNRRRSWVQAGMGQVFVRNIPAPVNRILKMLPGGVFTEWVHVADAGNLHCVVKLKTCHEEWSPVQVLEQLDLKSVGSFLEHYEGFPGSVNVEFCVDESREGCLCSWEDSGWECPDSGPSVPDVSRKICARVWERGSGETLACGSGACAIYQAFCKAEGPADCCIFMPGGRLYVTGNDHEVLLGGMAADVFEGDLPVSL</sequence>
<dbReference type="InterPro" id="IPR018510">
    <property type="entry name" value="DAP_epimerase_AS"/>
</dbReference>
<dbReference type="InterPro" id="IPR001653">
    <property type="entry name" value="DAP_epimerase_DapF"/>
</dbReference>
<feature type="binding site" evidence="8">
    <location>
        <begin position="76"/>
        <end position="77"/>
    </location>
    <ligand>
        <name>substrate</name>
    </ligand>
</feature>
<feature type="active site" description="Proton donor" evidence="8">
    <location>
        <position position="75"/>
    </location>
</feature>
<dbReference type="EMBL" id="DVIT01000013">
    <property type="protein sequence ID" value="HIS46549.1"/>
    <property type="molecule type" value="Genomic_DNA"/>
</dbReference>
<feature type="binding site" evidence="8">
    <location>
        <begin position="255"/>
        <end position="256"/>
    </location>
    <ligand>
        <name>substrate</name>
    </ligand>
</feature>
<dbReference type="NCBIfam" id="TIGR00652">
    <property type="entry name" value="DapF"/>
    <property type="match status" value="1"/>
</dbReference>
<comment type="caution">
    <text evidence="8">Lacks conserved residue(s) required for the propagation of feature annotation.</text>
</comment>
<dbReference type="GO" id="GO:0009089">
    <property type="term" value="P:lysine biosynthetic process via diaminopimelate"/>
    <property type="evidence" value="ECO:0007669"/>
    <property type="project" value="UniProtKB-UniRule"/>
</dbReference>
<comment type="similarity">
    <text evidence="2 8">Belongs to the diaminopimelate epimerase family.</text>
</comment>